<feature type="domain" description="Response regulatory" evidence="12">
    <location>
        <begin position="21"/>
        <end position="134"/>
    </location>
</feature>
<dbReference type="EMBL" id="CP158568">
    <property type="protein sequence ID" value="XBY46022.1"/>
    <property type="molecule type" value="Genomic_DNA"/>
</dbReference>
<evidence type="ECO:0000256" key="5">
    <source>
        <dbReference type="ARBA" id="ARBA00023015"/>
    </source>
</evidence>
<organism evidence="14">
    <name type="scientific">Methyloraptor flagellatus</name>
    <dbReference type="NCBI Taxonomy" id="3162530"/>
    <lineage>
        <taxon>Bacteria</taxon>
        <taxon>Pseudomonadati</taxon>
        <taxon>Pseudomonadota</taxon>
        <taxon>Alphaproteobacteria</taxon>
        <taxon>Hyphomicrobiales</taxon>
        <taxon>Ancalomicrobiaceae</taxon>
        <taxon>Methyloraptor</taxon>
    </lineage>
</organism>
<dbReference type="Gene3D" id="1.10.10.10">
    <property type="entry name" value="Winged helix-like DNA-binding domain superfamily/Winged helix DNA-binding domain"/>
    <property type="match status" value="1"/>
</dbReference>
<evidence type="ECO:0000256" key="1">
    <source>
        <dbReference type="ARBA" id="ARBA00004496"/>
    </source>
</evidence>
<evidence type="ECO:0000256" key="11">
    <source>
        <dbReference type="PROSITE-ProRule" id="PRU01091"/>
    </source>
</evidence>
<dbReference type="PANTHER" id="PTHR48111">
    <property type="entry name" value="REGULATOR OF RPOS"/>
    <property type="match status" value="1"/>
</dbReference>
<dbReference type="GO" id="GO:0006355">
    <property type="term" value="P:regulation of DNA-templated transcription"/>
    <property type="evidence" value="ECO:0007669"/>
    <property type="project" value="InterPro"/>
</dbReference>
<dbReference type="CDD" id="cd00383">
    <property type="entry name" value="trans_reg_C"/>
    <property type="match status" value="1"/>
</dbReference>
<evidence type="ECO:0000256" key="6">
    <source>
        <dbReference type="ARBA" id="ARBA00023125"/>
    </source>
</evidence>
<dbReference type="InterPro" id="IPR016032">
    <property type="entry name" value="Sig_transdc_resp-reg_C-effctor"/>
</dbReference>
<dbReference type="Pfam" id="PF00486">
    <property type="entry name" value="Trans_reg_C"/>
    <property type="match status" value="1"/>
</dbReference>
<dbReference type="InterPro" id="IPR001867">
    <property type="entry name" value="OmpR/PhoB-type_DNA-bd"/>
</dbReference>
<dbReference type="SUPFAM" id="SSF52172">
    <property type="entry name" value="CheY-like"/>
    <property type="match status" value="1"/>
</dbReference>
<dbReference type="SMART" id="SM00448">
    <property type="entry name" value="REC"/>
    <property type="match status" value="1"/>
</dbReference>
<dbReference type="PANTHER" id="PTHR48111:SF4">
    <property type="entry name" value="DNA-BINDING DUAL TRANSCRIPTIONAL REGULATOR OMPR"/>
    <property type="match status" value="1"/>
</dbReference>
<dbReference type="Gene3D" id="3.40.50.2300">
    <property type="match status" value="1"/>
</dbReference>
<evidence type="ECO:0000313" key="14">
    <source>
        <dbReference type="EMBL" id="XBY46022.1"/>
    </source>
</evidence>
<evidence type="ECO:0000259" key="13">
    <source>
        <dbReference type="PROSITE" id="PS51755"/>
    </source>
</evidence>
<reference evidence="14" key="1">
    <citation type="submission" date="2024-06" db="EMBL/GenBank/DDBJ databases">
        <title>Methylostella associata gen. nov., sp. nov., a novel Ancalomicrobiaceae-affiliated facultatively methylotrophic bacteria that feed on methanotrophs of the genus Methylococcus.</title>
        <authorList>
            <person name="Saltykova V."/>
            <person name="Danilova O.V."/>
            <person name="Oshkin I.Y."/>
            <person name="Belova S.E."/>
            <person name="Pimenov N.V."/>
            <person name="Dedysh S.N."/>
        </authorList>
    </citation>
    <scope>NUCLEOTIDE SEQUENCE</scope>
    <source>
        <strain evidence="14">S20</strain>
    </source>
</reference>
<keyword evidence="4" id="KW-0902">Two-component regulatory system</keyword>
<dbReference type="FunFam" id="1.10.10.10:FF:000099">
    <property type="entry name" value="Two-component system response regulator TorR"/>
    <property type="match status" value="1"/>
</dbReference>
<evidence type="ECO:0000256" key="10">
    <source>
        <dbReference type="PROSITE-ProRule" id="PRU00169"/>
    </source>
</evidence>
<dbReference type="GO" id="GO:0005829">
    <property type="term" value="C:cytosol"/>
    <property type="evidence" value="ECO:0007669"/>
    <property type="project" value="TreeGrafter"/>
</dbReference>
<keyword evidence="6 11" id="KW-0238">DNA-binding</keyword>
<evidence type="ECO:0000259" key="12">
    <source>
        <dbReference type="PROSITE" id="PS50110"/>
    </source>
</evidence>
<feature type="modified residue" description="4-aspartylphosphate" evidence="10">
    <location>
        <position position="70"/>
    </location>
</feature>
<evidence type="ECO:0000256" key="8">
    <source>
        <dbReference type="ARBA" id="ARBA00023163"/>
    </source>
</evidence>
<dbReference type="Gene3D" id="6.10.250.690">
    <property type="match status" value="1"/>
</dbReference>
<keyword evidence="7" id="KW-0010">Activator</keyword>
<proteinExistence type="predicted"/>
<dbReference type="InterPro" id="IPR011006">
    <property type="entry name" value="CheY-like_superfamily"/>
</dbReference>
<keyword evidence="5" id="KW-0805">Transcription regulation</keyword>
<comment type="subcellular location">
    <subcellularLocation>
        <location evidence="1">Cytoplasm</location>
    </subcellularLocation>
</comment>
<dbReference type="InterPro" id="IPR036388">
    <property type="entry name" value="WH-like_DNA-bd_sf"/>
</dbReference>
<feature type="domain" description="OmpR/PhoB-type" evidence="13">
    <location>
        <begin position="153"/>
        <end position="253"/>
    </location>
</feature>
<accession>A0AAU7XD43</accession>
<dbReference type="KEGG" id="mflg:ABS361_07245"/>
<evidence type="ECO:0000256" key="9">
    <source>
        <dbReference type="ARBA" id="ARBA00067337"/>
    </source>
</evidence>
<feature type="DNA-binding region" description="OmpR/PhoB-type" evidence="11">
    <location>
        <begin position="153"/>
        <end position="253"/>
    </location>
</feature>
<dbReference type="GO" id="GO:0000156">
    <property type="term" value="F:phosphorelay response regulator activity"/>
    <property type="evidence" value="ECO:0007669"/>
    <property type="project" value="TreeGrafter"/>
</dbReference>
<dbReference type="PROSITE" id="PS51755">
    <property type="entry name" value="OMPR_PHOB"/>
    <property type="match status" value="1"/>
</dbReference>
<dbReference type="RefSeq" id="WP_407051118.1">
    <property type="nucleotide sequence ID" value="NZ_CP158568.1"/>
</dbReference>
<dbReference type="InterPro" id="IPR039420">
    <property type="entry name" value="WalR-like"/>
</dbReference>
<name>A0AAU7XD43_9HYPH</name>
<gene>
    <name evidence="14" type="ORF">ABS361_07245</name>
</gene>
<keyword evidence="8" id="KW-0804">Transcription</keyword>
<dbReference type="GO" id="GO:0000976">
    <property type="term" value="F:transcription cis-regulatory region binding"/>
    <property type="evidence" value="ECO:0007669"/>
    <property type="project" value="TreeGrafter"/>
</dbReference>
<evidence type="ECO:0000256" key="2">
    <source>
        <dbReference type="ARBA" id="ARBA00022490"/>
    </source>
</evidence>
<keyword evidence="3 10" id="KW-0597">Phosphoprotein</keyword>
<dbReference type="PROSITE" id="PS50110">
    <property type="entry name" value="RESPONSE_REGULATORY"/>
    <property type="match status" value="1"/>
</dbReference>
<dbReference type="Pfam" id="PF00072">
    <property type="entry name" value="Response_reg"/>
    <property type="match status" value="1"/>
</dbReference>
<dbReference type="InterPro" id="IPR001789">
    <property type="entry name" value="Sig_transdc_resp-reg_receiver"/>
</dbReference>
<dbReference type="AlphaFoldDB" id="A0AAU7XD43"/>
<protein>
    <recommendedName>
        <fullName evidence="9">Regulatory protein VirG</fullName>
    </recommendedName>
</protein>
<dbReference type="SUPFAM" id="SSF46894">
    <property type="entry name" value="C-terminal effector domain of the bipartite response regulators"/>
    <property type="match status" value="1"/>
</dbReference>
<dbReference type="SMART" id="SM00862">
    <property type="entry name" value="Trans_reg_C"/>
    <property type="match status" value="1"/>
</dbReference>
<sequence length="256" mass="28469">MGMSTPHLFAPAATAVAPAPTVGLVDDDPEIRDMVADYLGLHGFKVLTARDAVGFRRMVETETIDVAVLDVHMPGENGLSLARWLRETGDTGIVFATGADRPIDRIVGLEVGADDYLVKPYDLRELAARLRCVLRRINPAPPAPEPMVPRTTGRRLVFGDMTLDVESRRLTTADHRIVDLTAMEFDLLEVLVSRPNRVLSRGQLSELAHGRAPADDDRSIDIRITRLRKKIEPDPTRPRFIRTVRGEGYLFQGETR</sequence>
<evidence type="ECO:0000256" key="4">
    <source>
        <dbReference type="ARBA" id="ARBA00023012"/>
    </source>
</evidence>
<keyword evidence="2" id="KW-0963">Cytoplasm</keyword>
<evidence type="ECO:0000256" key="7">
    <source>
        <dbReference type="ARBA" id="ARBA00023159"/>
    </source>
</evidence>
<evidence type="ECO:0000256" key="3">
    <source>
        <dbReference type="ARBA" id="ARBA00022553"/>
    </source>
</evidence>
<dbReference type="GO" id="GO:0032993">
    <property type="term" value="C:protein-DNA complex"/>
    <property type="evidence" value="ECO:0007669"/>
    <property type="project" value="TreeGrafter"/>
</dbReference>